<organism evidence="2 3">
    <name type="scientific">Phocoenobacter atlanticus subsp. atlanticus</name>
    <dbReference type="NCBI Taxonomy" id="3061285"/>
    <lineage>
        <taxon>Bacteria</taxon>
        <taxon>Pseudomonadati</taxon>
        <taxon>Pseudomonadota</taxon>
        <taxon>Gammaproteobacteria</taxon>
        <taxon>Pasteurellales</taxon>
        <taxon>Pasteurellaceae</taxon>
        <taxon>Phocoenobacter</taxon>
        <taxon>Phocoenobacter atlanticus</taxon>
    </lineage>
</organism>
<evidence type="ECO:0008006" key="4">
    <source>
        <dbReference type="Google" id="ProtNLM"/>
    </source>
</evidence>
<comment type="caution">
    <text evidence="2">The sequence shown here is derived from an EMBL/GenBank/DDBJ whole genome shotgun (WGS) entry which is preliminary data.</text>
</comment>
<reference evidence="2 3" key="1">
    <citation type="journal article" date="2023" name="Front. Microbiol.">
        <title>Phylogeography and host specificity of Pasteurellaceae pathogenic to sea-farmed fish in the north-east Atlantic.</title>
        <authorList>
            <person name="Gulla S."/>
            <person name="Colquhoun D.J."/>
            <person name="Olsen A.B."/>
            <person name="Spilsberg B."/>
            <person name="Lagesen K."/>
            <person name="Aakesson C.P."/>
            <person name="Strom S."/>
            <person name="Manji F."/>
            <person name="Birkbeck T.H."/>
            <person name="Nilsen H.K."/>
        </authorList>
    </citation>
    <scope>NUCLEOTIDE SEQUENCE [LARGE SCALE GENOMIC DNA]</scope>
    <source>
        <strain evidence="2 3">NVIB3131</strain>
    </source>
</reference>
<keyword evidence="1" id="KW-0472">Membrane</keyword>
<feature type="transmembrane region" description="Helical" evidence="1">
    <location>
        <begin position="119"/>
        <end position="146"/>
    </location>
</feature>
<feature type="transmembrane region" description="Helical" evidence="1">
    <location>
        <begin position="182"/>
        <end position="205"/>
    </location>
</feature>
<dbReference type="AlphaFoldDB" id="A0AAW8CDQ0"/>
<dbReference type="GeneID" id="300270955"/>
<name>A0AAW8CDQ0_9PAST</name>
<keyword evidence="3" id="KW-1185">Reference proteome</keyword>
<evidence type="ECO:0000256" key="1">
    <source>
        <dbReference type="SAM" id="Phobius"/>
    </source>
</evidence>
<feature type="transmembrane region" description="Helical" evidence="1">
    <location>
        <begin position="20"/>
        <end position="39"/>
    </location>
</feature>
<keyword evidence="1" id="KW-1133">Transmembrane helix</keyword>
<evidence type="ECO:0000313" key="2">
    <source>
        <dbReference type="EMBL" id="MDP8148084.1"/>
    </source>
</evidence>
<gene>
    <name evidence="2" type="ORF">QJU57_03185</name>
</gene>
<accession>A0AAW8CDQ0</accession>
<dbReference type="Proteomes" id="UP001226020">
    <property type="component" value="Unassembled WGS sequence"/>
</dbReference>
<sequence>MQTKKLSKIFTMKNIGNITYISGIVVLIIALILINHKIISNGIDLYNSGLVIITFGVTLSYIKLTNNDKHYTKSRHKFLIISLGVLSTLITILIFINLFKSRVELVRVNFSELLLTNFHLLFGMLVLILILILTIFLLLNVVYILLSFIKLLKNKNQQNPKVIISNKSYNKNSQKNNHFKTILFLFISLSILIGVITLTDIKYILIYQINKSDLEFIYKESINSKISYLNTSYDGVHFTDASGISNIYIKLNNEVVLPTNYNMTTLEKNKLKKIDNKLKDLYALSEFESREKYVEFKLSRGFVRTPDGLYGCRKGYIKIDSNIKIGDWIGHYKITKLIEFGNGWYFYEGLDYK</sequence>
<keyword evidence="1" id="KW-0812">Transmembrane</keyword>
<dbReference type="RefSeq" id="WP_306346947.1">
    <property type="nucleotide sequence ID" value="NZ_JASAVU010000007.1"/>
</dbReference>
<proteinExistence type="predicted"/>
<feature type="transmembrane region" description="Helical" evidence="1">
    <location>
        <begin position="78"/>
        <end position="99"/>
    </location>
</feature>
<protein>
    <recommendedName>
        <fullName evidence="4">Transmembrane protein</fullName>
    </recommendedName>
</protein>
<feature type="transmembrane region" description="Helical" evidence="1">
    <location>
        <begin position="45"/>
        <end position="66"/>
    </location>
</feature>
<dbReference type="EMBL" id="JASAXT010000004">
    <property type="protein sequence ID" value="MDP8148084.1"/>
    <property type="molecule type" value="Genomic_DNA"/>
</dbReference>
<evidence type="ECO:0000313" key="3">
    <source>
        <dbReference type="Proteomes" id="UP001226020"/>
    </source>
</evidence>